<name>A0ABD2K6S3_HETSC</name>
<organism evidence="3 4">
    <name type="scientific">Heterodera schachtii</name>
    <name type="common">Sugarbeet cyst nematode worm</name>
    <name type="synonym">Tylenchus schachtii</name>
    <dbReference type="NCBI Taxonomy" id="97005"/>
    <lineage>
        <taxon>Eukaryota</taxon>
        <taxon>Metazoa</taxon>
        <taxon>Ecdysozoa</taxon>
        <taxon>Nematoda</taxon>
        <taxon>Chromadorea</taxon>
        <taxon>Rhabditida</taxon>
        <taxon>Tylenchina</taxon>
        <taxon>Tylenchomorpha</taxon>
        <taxon>Tylenchoidea</taxon>
        <taxon>Heteroderidae</taxon>
        <taxon>Heteroderinae</taxon>
        <taxon>Heterodera</taxon>
    </lineage>
</organism>
<feature type="compositionally biased region" description="Basic residues" evidence="1">
    <location>
        <begin position="276"/>
        <end position="288"/>
    </location>
</feature>
<keyword evidence="2" id="KW-0732">Signal</keyword>
<feature type="signal peptide" evidence="2">
    <location>
        <begin position="1"/>
        <end position="19"/>
    </location>
</feature>
<evidence type="ECO:0000313" key="3">
    <source>
        <dbReference type="EMBL" id="KAL3098597.1"/>
    </source>
</evidence>
<evidence type="ECO:0000256" key="1">
    <source>
        <dbReference type="SAM" id="MobiDB-lite"/>
    </source>
</evidence>
<feature type="region of interest" description="Disordered" evidence="1">
    <location>
        <begin position="322"/>
        <end position="402"/>
    </location>
</feature>
<comment type="caution">
    <text evidence="3">The sequence shown here is derived from an EMBL/GenBank/DDBJ whole genome shotgun (WGS) entry which is preliminary data.</text>
</comment>
<feature type="region of interest" description="Disordered" evidence="1">
    <location>
        <begin position="272"/>
        <end position="293"/>
    </location>
</feature>
<dbReference type="EMBL" id="JBICCN010000045">
    <property type="protein sequence ID" value="KAL3098597.1"/>
    <property type="molecule type" value="Genomic_DNA"/>
</dbReference>
<evidence type="ECO:0000256" key="2">
    <source>
        <dbReference type="SAM" id="SignalP"/>
    </source>
</evidence>
<feature type="compositionally biased region" description="Basic residues" evidence="1">
    <location>
        <begin position="363"/>
        <end position="385"/>
    </location>
</feature>
<sequence>MRKLLILNIFVVWIFGVFADFKCYDVLEDEEFDVPDNNLMVKLYTNGDLLVTKENGGDNELKQFICDLSRWYILFGMELDHHTNNQTHSEGKAVGTTTAHARKSKKSCCFKFSTKTKTKAEKDDEKKHLKEKIGILKSIDQADQTLGNMLRKMSILINKIKGSIDEKQSHITEMQELQQLDMEIVRVVIYLAYRLGIRIEKIIPKNKNKLKIEQIELLNGLANVWLKYRRKNWHYQQKPENEREKCKRKNKQYEKHLLQLVANFSNEGLDELSKLKRDRKNGRRRKRNPSNNTKSKIATVIVIVVMLMALSLCVINHCDNSGRSENSDQNHHRQQQDSDATQTSNEKTDGSGISINEPLLRGKGQKKGGNRRISARKLNKMRQTKAKQFVEQRERVSETENEEEDIVFHFNSDSGLEPASVSYGTPRTSFPSAWETAESGTSILHQLSLEKTDRDFGDNEKYLFDFENVSELKNVDHQVKADVVGMVDATEMTKKAVETEDALEMTKKAVETEDALEMTKKAVETEDALEMTKKAVETEDAMEMTKKAVEVIAAARTDQQQPHRNFAGKKMNNNIKIMR</sequence>
<reference evidence="3 4" key="1">
    <citation type="submission" date="2024-10" db="EMBL/GenBank/DDBJ databases">
        <authorList>
            <person name="Kim D."/>
        </authorList>
    </citation>
    <scope>NUCLEOTIDE SEQUENCE [LARGE SCALE GENOMIC DNA]</scope>
    <source>
        <strain evidence="3">Taebaek</strain>
    </source>
</reference>
<keyword evidence="4" id="KW-1185">Reference proteome</keyword>
<dbReference type="AlphaFoldDB" id="A0ABD2K6S3"/>
<dbReference type="Proteomes" id="UP001620645">
    <property type="component" value="Unassembled WGS sequence"/>
</dbReference>
<proteinExistence type="predicted"/>
<gene>
    <name evidence="3" type="ORF">niasHS_000134</name>
</gene>
<evidence type="ECO:0000313" key="4">
    <source>
        <dbReference type="Proteomes" id="UP001620645"/>
    </source>
</evidence>
<feature type="chain" id="PRO_5044840576" evidence="2">
    <location>
        <begin position="20"/>
        <end position="579"/>
    </location>
</feature>
<accession>A0ABD2K6S3</accession>
<feature type="compositionally biased region" description="Basic and acidic residues" evidence="1">
    <location>
        <begin position="388"/>
        <end position="398"/>
    </location>
</feature>
<protein>
    <submittedName>
        <fullName evidence="3">Uncharacterized protein</fullName>
    </submittedName>
</protein>
<feature type="compositionally biased region" description="Basic and acidic residues" evidence="1">
    <location>
        <begin position="322"/>
        <end position="336"/>
    </location>
</feature>